<dbReference type="Proteomes" id="UP000076532">
    <property type="component" value="Unassembled WGS sequence"/>
</dbReference>
<gene>
    <name evidence="2" type="ORF">FIBSPDRAFT_896568</name>
</gene>
<protein>
    <submittedName>
        <fullName evidence="2">Uncharacterized protein</fullName>
    </submittedName>
</protein>
<feature type="region of interest" description="Disordered" evidence="1">
    <location>
        <begin position="82"/>
        <end position="107"/>
    </location>
</feature>
<evidence type="ECO:0000313" key="3">
    <source>
        <dbReference type="Proteomes" id="UP000076532"/>
    </source>
</evidence>
<dbReference type="EMBL" id="KV417617">
    <property type="protein sequence ID" value="KZP14437.1"/>
    <property type="molecule type" value="Genomic_DNA"/>
</dbReference>
<organism evidence="2 3">
    <name type="scientific">Athelia psychrophila</name>
    <dbReference type="NCBI Taxonomy" id="1759441"/>
    <lineage>
        <taxon>Eukaryota</taxon>
        <taxon>Fungi</taxon>
        <taxon>Dikarya</taxon>
        <taxon>Basidiomycota</taxon>
        <taxon>Agaricomycotina</taxon>
        <taxon>Agaricomycetes</taxon>
        <taxon>Agaricomycetidae</taxon>
        <taxon>Atheliales</taxon>
        <taxon>Atheliaceae</taxon>
        <taxon>Athelia</taxon>
    </lineage>
</organism>
<reference evidence="2 3" key="1">
    <citation type="journal article" date="2016" name="Mol. Biol. Evol.">
        <title>Comparative Genomics of Early-Diverging Mushroom-Forming Fungi Provides Insights into the Origins of Lignocellulose Decay Capabilities.</title>
        <authorList>
            <person name="Nagy L.G."/>
            <person name="Riley R."/>
            <person name="Tritt A."/>
            <person name="Adam C."/>
            <person name="Daum C."/>
            <person name="Floudas D."/>
            <person name="Sun H."/>
            <person name="Yadav J.S."/>
            <person name="Pangilinan J."/>
            <person name="Larsson K.H."/>
            <person name="Matsuura K."/>
            <person name="Barry K."/>
            <person name="Labutti K."/>
            <person name="Kuo R."/>
            <person name="Ohm R.A."/>
            <person name="Bhattacharya S.S."/>
            <person name="Shirouzu T."/>
            <person name="Yoshinaga Y."/>
            <person name="Martin F.M."/>
            <person name="Grigoriev I.V."/>
            <person name="Hibbett D.S."/>
        </authorList>
    </citation>
    <scope>NUCLEOTIDE SEQUENCE [LARGE SCALE GENOMIC DNA]</scope>
    <source>
        <strain evidence="2 3">CBS 109695</strain>
    </source>
</reference>
<evidence type="ECO:0000313" key="2">
    <source>
        <dbReference type="EMBL" id="KZP14437.1"/>
    </source>
</evidence>
<sequence length="307" mass="32482">MSIDPIPCFIFEPRMTLRFVDDDATSECGGDGLTGTSAGHAGRRGARVRARARGARARVKASAAGRGRGGVGGGRGVVVGRGRVGGAGAGRSRRELRRGGRGVSGLGGGAGISRSLVRARGRSRARTLYGRTRTTCLDEATSVRLCVRGGLGTAHAIVPSPFIRSARIAEAYAAPPTVHTGPLAVRRVPAPFVGAAEHIPVVWVAEAYYPEFTELVFELFAGQARYLYPERPGVDLQLRSLQRQLGEERAELLEQLPLELRGPLGEGACVLGVVAAQPSRAFAPRGLSKHLEELGRVQALHEEAETL</sequence>
<name>A0A166D8K1_9AGAM</name>
<evidence type="ECO:0000256" key="1">
    <source>
        <dbReference type="SAM" id="MobiDB-lite"/>
    </source>
</evidence>
<accession>A0A166D8K1</accession>
<dbReference type="AlphaFoldDB" id="A0A166D8K1"/>
<proteinExistence type="predicted"/>
<keyword evidence="3" id="KW-1185">Reference proteome</keyword>